<sequence>MPLEHWIQPKLIIPLLRRSF</sequence>
<proteinExistence type="predicted"/>
<accession>A0A371GIC4</accession>
<reference evidence="1" key="1">
    <citation type="submission" date="2018-05" db="EMBL/GenBank/DDBJ databases">
        <title>Draft genome of Mucuna pruriens seed.</title>
        <authorList>
            <person name="Nnadi N.E."/>
            <person name="Vos R."/>
            <person name="Hasami M.H."/>
            <person name="Devisetty U.K."/>
            <person name="Aguiy J.C."/>
        </authorList>
    </citation>
    <scope>NUCLEOTIDE SEQUENCE [LARGE SCALE GENOMIC DNA]</scope>
    <source>
        <strain evidence="1">JCA_2017</strain>
    </source>
</reference>
<comment type="caution">
    <text evidence="1">The sequence shown here is derived from an EMBL/GenBank/DDBJ whole genome shotgun (WGS) entry which is preliminary data.</text>
</comment>
<organism evidence="1 2">
    <name type="scientific">Mucuna pruriens</name>
    <name type="common">Velvet bean</name>
    <name type="synonym">Dolichos pruriens</name>
    <dbReference type="NCBI Taxonomy" id="157652"/>
    <lineage>
        <taxon>Eukaryota</taxon>
        <taxon>Viridiplantae</taxon>
        <taxon>Streptophyta</taxon>
        <taxon>Embryophyta</taxon>
        <taxon>Tracheophyta</taxon>
        <taxon>Spermatophyta</taxon>
        <taxon>Magnoliopsida</taxon>
        <taxon>eudicotyledons</taxon>
        <taxon>Gunneridae</taxon>
        <taxon>Pentapetalae</taxon>
        <taxon>rosids</taxon>
        <taxon>fabids</taxon>
        <taxon>Fabales</taxon>
        <taxon>Fabaceae</taxon>
        <taxon>Papilionoideae</taxon>
        <taxon>50 kb inversion clade</taxon>
        <taxon>NPAAA clade</taxon>
        <taxon>indigoferoid/millettioid clade</taxon>
        <taxon>Phaseoleae</taxon>
        <taxon>Mucuna</taxon>
    </lineage>
</organism>
<evidence type="ECO:0000313" key="1">
    <source>
        <dbReference type="EMBL" id="RDX90318.1"/>
    </source>
</evidence>
<gene>
    <name evidence="1" type="ORF">CR513_27848</name>
</gene>
<name>A0A371GIC4_MUCPR</name>
<dbReference type="Proteomes" id="UP000257109">
    <property type="component" value="Unassembled WGS sequence"/>
</dbReference>
<dbReference type="EMBL" id="QJKJ01005435">
    <property type="protein sequence ID" value="RDX90318.1"/>
    <property type="molecule type" value="Genomic_DNA"/>
</dbReference>
<evidence type="ECO:0000313" key="2">
    <source>
        <dbReference type="Proteomes" id="UP000257109"/>
    </source>
</evidence>
<dbReference type="AlphaFoldDB" id="A0A371GIC4"/>
<keyword evidence="2" id="KW-1185">Reference proteome</keyword>
<protein>
    <submittedName>
        <fullName evidence="1">Uncharacterized protein</fullName>
    </submittedName>
</protein>